<keyword evidence="2 6" id="KW-0479">Metal-binding</keyword>
<dbReference type="PANTHER" id="PTHR42704">
    <property type="entry name" value="RIBULOSE BISPHOSPHATE CARBOXYLASE"/>
    <property type="match status" value="1"/>
</dbReference>
<dbReference type="GO" id="GO:0000287">
    <property type="term" value="F:magnesium ion binding"/>
    <property type="evidence" value="ECO:0007669"/>
    <property type="project" value="UniProtKB-UniRule"/>
</dbReference>
<dbReference type="NCBIfam" id="NF007095">
    <property type="entry name" value="PRK09549.1"/>
    <property type="match status" value="1"/>
</dbReference>
<dbReference type="Proteomes" id="UP000027142">
    <property type="component" value="Chromosome"/>
</dbReference>
<comment type="function">
    <text evidence="6">Catalyzes the enolization of 2,3-diketo-5-methylthiopentyl-1-phosphate (DK-MTP-1-P) into 2-hydroxy-3-keto-5-methylthiopentenyl-1-phosphate (HK-MTPenyl-1-P).</text>
</comment>
<dbReference type="NCBIfam" id="TIGR03332">
    <property type="entry name" value="salvage_mtnW"/>
    <property type="match status" value="1"/>
</dbReference>
<dbReference type="GO" id="GO:0015977">
    <property type="term" value="P:carbon fixation"/>
    <property type="evidence" value="ECO:0007669"/>
    <property type="project" value="InterPro"/>
</dbReference>
<evidence type="ECO:0000256" key="2">
    <source>
        <dbReference type="ARBA" id="ARBA00022723"/>
    </source>
</evidence>
<dbReference type="EC" id="5.3.2.5" evidence="6"/>
<feature type="modified residue" description="N6-carboxylysine" evidence="6">
    <location>
        <position position="160"/>
    </location>
</feature>
<evidence type="ECO:0000313" key="9">
    <source>
        <dbReference type="EMBL" id="AIC93239.1"/>
    </source>
</evidence>
<evidence type="ECO:0000256" key="1">
    <source>
        <dbReference type="ARBA" id="ARBA00022605"/>
    </source>
</evidence>
<dbReference type="UniPathway" id="UPA00904">
    <property type="reaction ID" value="UER00876"/>
</dbReference>
<dbReference type="Pfam" id="PF02788">
    <property type="entry name" value="RuBisCO_large_N"/>
    <property type="match status" value="1"/>
</dbReference>
<name>A0A060LZI5_9BACI</name>
<dbReference type="PANTHER" id="PTHR42704:SF17">
    <property type="entry name" value="RIBULOSE BISPHOSPHATE CARBOXYLASE LARGE CHAIN"/>
    <property type="match status" value="1"/>
</dbReference>
<organism evidence="9 10">
    <name type="scientific">Shouchella lehensis G1</name>
    <dbReference type="NCBI Taxonomy" id="1246626"/>
    <lineage>
        <taxon>Bacteria</taxon>
        <taxon>Bacillati</taxon>
        <taxon>Bacillota</taxon>
        <taxon>Bacilli</taxon>
        <taxon>Bacillales</taxon>
        <taxon>Bacillaceae</taxon>
        <taxon>Shouchella</taxon>
    </lineage>
</organism>
<dbReference type="Gene3D" id="3.20.20.110">
    <property type="entry name" value="Ribulose bisphosphate carboxylase, large subunit, C-terminal domain"/>
    <property type="match status" value="1"/>
</dbReference>
<dbReference type="InterPro" id="IPR036422">
    <property type="entry name" value="RuBisCO_lsu_N_sf"/>
</dbReference>
<feature type="active site" description="Proton acceptor" evidence="6">
    <location>
        <position position="85"/>
    </location>
</feature>
<evidence type="ECO:0000259" key="7">
    <source>
        <dbReference type="Pfam" id="PF00016"/>
    </source>
</evidence>
<evidence type="ECO:0000313" key="10">
    <source>
        <dbReference type="Proteomes" id="UP000027142"/>
    </source>
</evidence>
<feature type="domain" description="Ribulose bisphosphate carboxylase large subunit ferrodoxin-like N-terminal" evidence="8">
    <location>
        <begin position="6"/>
        <end position="86"/>
    </location>
</feature>
<dbReference type="EMBL" id="CP003923">
    <property type="protein sequence ID" value="AIC93239.1"/>
    <property type="molecule type" value="Genomic_DNA"/>
</dbReference>
<keyword evidence="3 6" id="KW-0460">Magnesium</keyword>
<dbReference type="SUPFAM" id="SSF54966">
    <property type="entry name" value="RuBisCO, large subunit, small (N-terminal) domain"/>
    <property type="match status" value="1"/>
</dbReference>
<sequence length="396" mass="42307">MSDVTATYLVPSGGDLHKKAENIALGLTVGSWTNLPTLEKQQLHKHKGVVVDVQDDGQNGILTVRYPSANFSHDIPAILTTVFGKLSLDGTIKLIDLSFSEDVARQFPGPSFGIEGIRELIGVYDRPLVMSIFKGMIGKGLDEFEQQLYAQACGGVDLVKDDEILFDNPLTPFEERVKRGKRILDQVEQETGKRVLYAVNLSGRTYELREKARQAKQLGASALLLNVFAYGLDVLQALAEDPDIQLPIMAHPAVSGALTASDQYGISNKVLLGTLLRAAGADLVLFPSPYGNVALKKNETIAIASALTESTVYRPSFPVPSAGIHPGLVPQLVEDFGKDAVINAGGGVHGHPHGAAAGATAFRQAIDAVLTNSQLTDAAYKKTELAAALEQWGGKG</sequence>
<dbReference type="KEGG" id="ble:BleG1_0631"/>
<feature type="binding site" evidence="6">
    <location>
        <begin position="345"/>
        <end position="346"/>
    </location>
    <ligand>
        <name>substrate</name>
    </ligand>
</feature>
<proteinExistence type="inferred from homology"/>
<dbReference type="SFLD" id="SFLDS00014">
    <property type="entry name" value="RuBisCO"/>
    <property type="match status" value="1"/>
</dbReference>
<dbReference type="GO" id="GO:0016984">
    <property type="term" value="F:ribulose-bisphosphate carboxylase activity"/>
    <property type="evidence" value="ECO:0007669"/>
    <property type="project" value="InterPro"/>
</dbReference>
<dbReference type="RefSeq" id="WP_038477036.1">
    <property type="nucleotide sequence ID" value="NZ_CP003923.1"/>
</dbReference>
<evidence type="ECO:0000256" key="6">
    <source>
        <dbReference type="HAMAP-Rule" id="MF_01679"/>
    </source>
</evidence>
<keyword evidence="1 6" id="KW-0028">Amino-acid biosynthesis</keyword>
<dbReference type="PATRIC" id="fig|1246626.3.peg.627"/>
<comment type="pathway">
    <text evidence="6">Amino-acid biosynthesis; L-methionine biosynthesis via salvage pathway; L-methionine from S-methyl-5-thio-alpha-D-ribose 1-phosphate: step 3/6.</text>
</comment>
<feature type="binding site" description="via carbamate group" evidence="6">
    <location>
        <position position="160"/>
    </location>
    <ligand>
        <name>Mg(2+)</name>
        <dbReference type="ChEBI" id="CHEBI:18420"/>
    </ligand>
</feature>
<dbReference type="GO" id="GO:0043715">
    <property type="term" value="F:2,3-diketo-5-methylthiopentyl-1-phosphate enolase activity"/>
    <property type="evidence" value="ECO:0007669"/>
    <property type="project" value="UniProtKB-UniRule"/>
</dbReference>
<dbReference type="SUPFAM" id="SSF51649">
    <property type="entry name" value="RuBisCo, C-terminal domain"/>
    <property type="match status" value="1"/>
</dbReference>
<comment type="similarity">
    <text evidence="6">Belongs to the RuBisCO large chain family. Type IV subfamily.</text>
</comment>
<dbReference type="InterPro" id="IPR017443">
    <property type="entry name" value="RuBisCO_lsu_fd_N"/>
</dbReference>
<feature type="binding site" evidence="6">
    <location>
        <position position="162"/>
    </location>
    <ligand>
        <name>Mg(2+)</name>
        <dbReference type="ChEBI" id="CHEBI:18420"/>
    </ligand>
</feature>
<dbReference type="InterPro" id="IPR017717">
    <property type="entry name" value="Diketo-Methiopentyl-P_enolase"/>
</dbReference>
<evidence type="ECO:0000259" key="8">
    <source>
        <dbReference type="Pfam" id="PF02788"/>
    </source>
</evidence>
<dbReference type="HOGENOM" id="CLU_031450_3_1_9"/>
<feature type="domain" description="Ribulose bisphosphate carboxylase large subunit C-terminal" evidence="7">
    <location>
        <begin position="113"/>
        <end position="392"/>
    </location>
</feature>
<protein>
    <recommendedName>
        <fullName evidence="6">2,3-diketo-5-methylthiopentyl-1-phosphate enolase</fullName>
        <shortName evidence="6">DK-MTP-1-P enolase</shortName>
        <ecNumber evidence="6">5.3.2.5</ecNumber>
    </recommendedName>
    <alternativeName>
        <fullName evidence="6">RuBisCO-like protein</fullName>
        <shortName evidence="6">RLP</shortName>
    </alternativeName>
</protein>
<dbReference type="SFLD" id="SFLDF00157">
    <property type="entry name" value="2_3-diketo-5-methylthiopentyl"/>
    <property type="match status" value="1"/>
</dbReference>
<dbReference type="Gene3D" id="3.30.70.150">
    <property type="entry name" value="RuBisCO large subunit, N-terminal domain"/>
    <property type="match status" value="1"/>
</dbReference>
<keyword evidence="10" id="KW-1185">Reference proteome</keyword>
<feature type="binding site" evidence="6">
    <location>
        <begin position="160"/>
        <end position="163"/>
    </location>
    <ligand>
        <name>substrate</name>
    </ligand>
</feature>
<feature type="binding site" evidence="6">
    <location>
        <position position="134"/>
    </location>
    <ligand>
        <name>substrate</name>
    </ligand>
</feature>
<dbReference type="OrthoDB" id="9770811at2"/>
<comment type="miscellaneous">
    <text evidence="6">Has no RuBP-carboxylation activity.</text>
</comment>
<comment type="cofactor">
    <cofactor evidence="6">
        <name>Mg(2+)</name>
        <dbReference type="ChEBI" id="CHEBI:18420"/>
    </cofactor>
    <text evidence="6">Binds 1 Mg(2+) ion per subunit.</text>
</comment>
<accession>A0A060LZI5</accession>
<comment type="catalytic activity">
    <reaction evidence="6">
        <text>5-methylsulfanyl-2,3-dioxopentyl phosphate = 2-hydroxy-5-methylsulfanyl-3-oxopent-1-enyl phosphate</text>
        <dbReference type="Rhea" id="RHEA:18769"/>
        <dbReference type="ChEBI" id="CHEBI:58828"/>
        <dbReference type="ChEBI" id="CHEBI:59505"/>
        <dbReference type="EC" id="5.3.2.5"/>
    </reaction>
</comment>
<keyword evidence="4 6" id="KW-0486">Methionine biosynthesis</keyword>
<dbReference type="GO" id="GO:0019509">
    <property type="term" value="P:L-methionine salvage from methylthioadenosine"/>
    <property type="evidence" value="ECO:0007669"/>
    <property type="project" value="UniProtKB-UniRule"/>
</dbReference>
<feature type="binding site" evidence="6">
    <location>
        <position position="251"/>
    </location>
    <ligand>
        <name>substrate</name>
    </ligand>
</feature>
<dbReference type="STRING" id="1246626.BleG1_0631"/>
<feature type="binding site" evidence="6">
    <location>
        <position position="163"/>
    </location>
    <ligand>
        <name>Mg(2+)</name>
        <dbReference type="ChEBI" id="CHEBI:18420"/>
    </ligand>
</feature>
<evidence type="ECO:0000256" key="5">
    <source>
        <dbReference type="ARBA" id="ARBA00023235"/>
    </source>
</evidence>
<evidence type="ECO:0000256" key="3">
    <source>
        <dbReference type="ARBA" id="ARBA00022842"/>
    </source>
</evidence>
<comment type="subunit">
    <text evidence="6">Homodimer.</text>
</comment>
<dbReference type="SFLD" id="SFLDG00301">
    <property type="entry name" value="RuBisCO-like_proteins"/>
    <property type="match status" value="1"/>
</dbReference>
<dbReference type="InterPro" id="IPR000685">
    <property type="entry name" value="RuBisCO_lsu_C"/>
</dbReference>
<gene>
    <name evidence="6" type="primary">mtnW</name>
    <name evidence="9" type="ORF">BleG1_0631</name>
</gene>
<dbReference type="Pfam" id="PF00016">
    <property type="entry name" value="RuBisCO_large"/>
    <property type="match status" value="1"/>
</dbReference>
<feature type="binding site" evidence="6">
    <location>
        <position position="323"/>
    </location>
    <ligand>
        <name>substrate</name>
    </ligand>
</feature>
<dbReference type="HAMAP" id="MF_01679">
    <property type="entry name" value="Salvage_MtnW"/>
    <property type="match status" value="1"/>
</dbReference>
<dbReference type="InterPro" id="IPR033966">
    <property type="entry name" value="RuBisCO"/>
</dbReference>
<reference evidence="9 10" key="1">
    <citation type="journal article" date="2014" name="Gene">
        <title>A comparative genomic analysis of the alkalitolerant soil bacterium Bacillus lehensis G1.</title>
        <authorList>
            <person name="Noor Y.M."/>
            <person name="Samsulrizal N.H."/>
            <person name="Jema'on N.A."/>
            <person name="Low K.O."/>
            <person name="Ramli A.N."/>
            <person name="Alias N.I."/>
            <person name="Damis S.I."/>
            <person name="Fuzi S.F."/>
            <person name="Isa M.N."/>
            <person name="Murad A.M."/>
            <person name="Raih M.F."/>
            <person name="Bakar F.D."/>
            <person name="Najimudin N."/>
            <person name="Mahadi N.M."/>
            <person name="Illias R.M."/>
        </authorList>
    </citation>
    <scope>NUCLEOTIDE SEQUENCE [LARGE SCALE GENOMIC DNA]</scope>
    <source>
        <strain evidence="9 10">G1</strain>
    </source>
</reference>
<evidence type="ECO:0000256" key="4">
    <source>
        <dbReference type="ARBA" id="ARBA00023167"/>
    </source>
</evidence>
<dbReference type="InterPro" id="IPR036376">
    <property type="entry name" value="RuBisCO_lsu_C_sf"/>
</dbReference>
<dbReference type="AlphaFoldDB" id="A0A060LZI5"/>
<dbReference type="eggNOG" id="COG1850">
    <property type="taxonomic scope" value="Bacteria"/>
</dbReference>
<keyword evidence="5 6" id="KW-0413">Isomerase</keyword>